<reference evidence="1" key="1">
    <citation type="submission" date="2023-03" db="EMBL/GenBank/DDBJ databases">
        <title>Massive genome expansion in bonnet fungi (Mycena s.s.) driven by repeated elements and novel gene families across ecological guilds.</title>
        <authorList>
            <consortium name="Lawrence Berkeley National Laboratory"/>
            <person name="Harder C.B."/>
            <person name="Miyauchi S."/>
            <person name="Viragh M."/>
            <person name="Kuo A."/>
            <person name="Thoen E."/>
            <person name="Andreopoulos B."/>
            <person name="Lu D."/>
            <person name="Skrede I."/>
            <person name="Drula E."/>
            <person name="Henrissat B."/>
            <person name="Morin E."/>
            <person name="Kohler A."/>
            <person name="Barry K."/>
            <person name="LaButti K."/>
            <person name="Morin E."/>
            <person name="Salamov A."/>
            <person name="Lipzen A."/>
            <person name="Mereny Z."/>
            <person name="Hegedus B."/>
            <person name="Baldrian P."/>
            <person name="Stursova M."/>
            <person name="Weitz H."/>
            <person name="Taylor A."/>
            <person name="Grigoriev I.V."/>
            <person name="Nagy L.G."/>
            <person name="Martin F."/>
            <person name="Kauserud H."/>
        </authorList>
    </citation>
    <scope>NUCLEOTIDE SEQUENCE</scope>
    <source>
        <strain evidence="1">CBHHK188m</strain>
    </source>
</reference>
<dbReference type="AlphaFoldDB" id="A0AAD7KH15"/>
<proteinExistence type="predicted"/>
<evidence type="ECO:0000313" key="2">
    <source>
        <dbReference type="Proteomes" id="UP001215280"/>
    </source>
</evidence>
<protein>
    <submittedName>
        <fullName evidence="1">Uncharacterized protein</fullName>
    </submittedName>
</protein>
<organism evidence="1 2">
    <name type="scientific">Mycena maculata</name>
    <dbReference type="NCBI Taxonomy" id="230809"/>
    <lineage>
        <taxon>Eukaryota</taxon>
        <taxon>Fungi</taxon>
        <taxon>Dikarya</taxon>
        <taxon>Basidiomycota</taxon>
        <taxon>Agaricomycotina</taxon>
        <taxon>Agaricomycetes</taxon>
        <taxon>Agaricomycetidae</taxon>
        <taxon>Agaricales</taxon>
        <taxon>Marasmiineae</taxon>
        <taxon>Mycenaceae</taxon>
        <taxon>Mycena</taxon>
    </lineage>
</organism>
<comment type="caution">
    <text evidence="1">The sequence shown here is derived from an EMBL/GenBank/DDBJ whole genome shotgun (WGS) entry which is preliminary data.</text>
</comment>
<name>A0AAD7KH15_9AGAR</name>
<accession>A0AAD7KH15</accession>
<keyword evidence="2" id="KW-1185">Reference proteome</keyword>
<gene>
    <name evidence="1" type="ORF">DFH07DRAFT_763952</name>
</gene>
<sequence length="289" mass="31734">MSVTGPVVRLRADPRRMGSSDGRVQAFQPPHIDRSVSIVAFASSRCPVLINGGPDSADPDASTCIYDRDFGIPTVFAVSLTISLNDDRLRSNSARSSSKEADDQPANVIPVVSDVLLPVLLPTAPGLHCPRVFQRDVMQSGLLQDLVTLKAMNGRNSIDCPHCMRNQAREMGLFLYMSKATVNPLRVVLFNEWSRVAGNPTRRCSTIDRAETYESSPTGPGMPTECSFVEPPEVVSFNSWQTSQSYQTEEFRRNIISKSGLILTVAKEETAWEAGMTFSRRVAVALNPQ</sequence>
<dbReference type="Proteomes" id="UP001215280">
    <property type="component" value="Unassembled WGS sequence"/>
</dbReference>
<dbReference type="EMBL" id="JARJLG010000001">
    <property type="protein sequence ID" value="KAJ7785363.1"/>
    <property type="molecule type" value="Genomic_DNA"/>
</dbReference>
<evidence type="ECO:0000313" key="1">
    <source>
        <dbReference type="EMBL" id="KAJ7785363.1"/>
    </source>
</evidence>